<accession>A0A4C1TBJ3</accession>
<organism evidence="2 3">
    <name type="scientific">Eumeta variegata</name>
    <name type="common">Bagworm moth</name>
    <name type="synonym">Eumeta japonica</name>
    <dbReference type="NCBI Taxonomy" id="151549"/>
    <lineage>
        <taxon>Eukaryota</taxon>
        <taxon>Metazoa</taxon>
        <taxon>Ecdysozoa</taxon>
        <taxon>Arthropoda</taxon>
        <taxon>Hexapoda</taxon>
        <taxon>Insecta</taxon>
        <taxon>Pterygota</taxon>
        <taxon>Neoptera</taxon>
        <taxon>Endopterygota</taxon>
        <taxon>Lepidoptera</taxon>
        <taxon>Glossata</taxon>
        <taxon>Ditrysia</taxon>
        <taxon>Tineoidea</taxon>
        <taxon>Psychidae</taxon>
        <taxon>Oiketicinae</taxon>
        <taxon>Eumeta</taxon>
    </lineage>
</organism>
<evidence type="ECO:0000313" key="3">
    <source>
        <dbReference type="Proteomes" id="UP000299102"/>
    </source>
</evidence>
<evidence type="ECO:0000313" key="2">
    <source>
        <dbReference type="EMBL" id="GBP10960.1"/>
    </source>
</evidence>
<gene>
    <name evidence="2" type="ORF">EVAR_5519_1</name>
</gene>
<comment type="caution">
    <text evidence="2">The sequence shown here is derived from an EMBL/GenBank/DDBJ whole genome shotgun (WGS) entry which is preliminary data.</text>
</comment>
<dbReference type="Proteomes" id="UP000299102">
    <property type="component" value="Unassembled WGS sequence"/>
</dbReference>
<reference evidence="2 3" key="1">
    <citation type="journal article" date="2019" name="Commun. Biol.">
        <title>The bagworm genome reveals a unique fibroin gene that provides high tensile strength.</title>
        <authorList>
            <person name="Kono N."/>
            <person name="Nakamura H."/>
            <person name="Ohtoshi R."/>
            <person name="Tomita M."/>
            <person name="Numata K."/>
            <person name="Arakawa K."/>
        </authorList>
    </citation>
    <scope>NUCLEOTIDE SEQUENCE [LARGE SCALE GENOMIC DNA]</scope>
</reference>
<dbReference type="EMBL" id="BGZK01000043">
    <property type="protein sequence ID" value="GBP10960.1"/>
    <property type="molecule type" value="Genomic_DNA"/>
</dbReference>
<name>A0A4C1TBJ3_EUMVA</name>
<protein>
    <submittedName>
        <fullName evidence="2">Uncharacterized protein</fullName>
    </submittedName>
</protein>
<proteinExistence type="predicted"/>
<keyword evidence="3" id="KW-1185">Reference proteome</keyword>
<dbReference type="AlphaFoldDB" id="A0A4C1TBJ3"/>
<evidence type="ECO:0000256" key="1">
    <source>
        <dbReference type="SAM" id="MobiDB-lite"/>
    </source>
</evidence>
<feature type="compositionally biased region" description="Basic residues" evidence="1">
    <location>
        <begin position="55"/>
        <end position="65"/>
    </location>
</feature>
<feature type="region of interest" description="Disordered" evidence="1">
    <location>
        <begin position="46"/>
        <end position="84"/>
    </location>
</feature>
<sequence>MKAKRSNKKKPDKCESNSPIEGSVQICKLELSIRQVVLVSSISTRATRAPPVKARPARASRRRVRAPAAALRHPRPPPPPLPAISITGARTKMRYIFEHVTLPNAAYFTDGKRQLRARGDLRGFRNHY</sequence>